<organism evidence="1 2">
    <name type="scientific">Bacteroides reticulotermitis</name>
    <dbReference type="NCBI Taxonomy" id="1133319"/>
    <lineage>
        <taxon>Bacteria</taxon>
        <taxon>Pseudomonadati</taxon>
        <taxon>Bacteroidota</taxon>
        <taxon>Bacteroidia</taxon>
        <taxon>Bacteroidales</taxon>
        <taxon>Bacteroidaceae</taxon>
        <taxon>Bacteroides</taxon>
    </lineage>
</organism>
<dbReference type="Proteomes" id="UP000560658">
    <property type="component" value="Unassembled WGS sequence"/>
</dbReference>
<gene>
    <name evidence="1" type="ORF">GGR06_003085</name>
</gene>
<evidence type="ECO:0000313" key="2">
    <source>
        <dbReference type="Proteomes" id="UP000560658"/>
    </source>
</evidence>
<reference evidence="1" key="1">
    <citation type="submission" date="2020-08" db="EMBL/GenBank/DDBJ databases">
        <title>Genomic Encyclopedia of Type Strains, Phase IV (KMG-IV): sequencing the most valuable type-strain genomes for metagenomic binning, comparative biology and taxonomic classification.</title>
        <authorList>
            <person name="Goeker M."/>
        </authorList>
    </citation>
    <scope>NUCLEOTIDE SEQUENCE [LARGE SCALE GENOMIC DNA]</scope>
    <source>
        <strain evidence="1">DSM 105720</strain>
    </source>
</reference>
<name>A0A840D9Q0_9BACE</name>
<evidence type="ECO:0000313" key="1">
    <source>
        <dbReference type="EMBL" id="MBB4045273.1"/>
    </source>
</evidence>
<comment type="caution">
    <text evidence="1">The sequence shown here is derived from an EMBL/GenBank/DDBJ whole genome shotgun (WGS) entry which is preliminary data.</text>
</comment>
<sequence length="65" mass="7567">MGCCKASGVDFRTWLIYFLDHVHDYDNDYTKDLTEILPDYLKAAGKLSPHSIHTNDREIIPENRL</sequence>
<proteinExistence type="predicted"/>
<dbReference type="EMBL" id="JACIER010000014">
    <property type="protein sequence ID" value="MBB4045273.1"/>
    <property type="molecule type" value="Genomic_DNA"/>
</dbReference>
<protein>
    <recommendedName>
        <fullName evidence="3">Transposase IS66 C-terminal domain-containing protein</fullName>
    </recommendedName>
</protein>
<evidence type="ECO:0008006" key="3">
    <source>
        <dbReference type="Google" id="ProtNLM"/>
    </source>
</evidence>
<dbReference type="RefSeq" id="WP_394354202.1">
    <property type="nucleotide sequence ID" value="NZ_JACIER010000014.1"/>
</dbReference>
<keyword evidence="2" id="KW-1185">Reference proteome</keyword>
<accession>A0A840D9Q0</accession>
<dbReference type="AlphaFoldDB" id="A0A840D9Q0"/>